<accession>G6XLS8</accession>
<dbReference type="PATRIC" id="fig|1088869.3.peg.2321"/>
<organism evidence="1 2">
    <name type="scientific">Gluconobacter morbifer G707</name>
    <dbReference type="NCBI Taxonomy" id="1088869"/>
    <lineage>
        <taxon>Bacteria</taxon>
        <taxon>Pseudomonadati</taxon>
        <taxon>Pseudomonadota</taxon>
        <taxon>Alphaproteobacteria</taxon>
        <taxon>Acetobacterales</taxon>
        <taxon>Acetobacteraceae</taxon>
        <taxon>Gluconobacter</taxon>
    </lineage>
</organism>
<evidence type="ECO:0000313" key="1">
    <source>
        <dbReference type="EMBL" id="EHH67333.1"/>
    </source>
</evidence>
<protein>
    <submittedName>
        <fullName evidence="1">Uncharacterized protein</fullName>
    </submittedName>
</protein>
<evidence type="ECO:0000313" key="2">
    <source>
        <dbReference type="Proteomes" id="UP000004949"/>
    </source>
</evidence>
<dbReference type="AlphaFoldDB" id="G6XLS8"/>
<name>G6XLS8_9PROT</name>
<keyword evidence="2" id="KW-1185">Reference proteome</keyword>
<dbReference type="Proteomes" id="UP000004949">
    <property type="component" value="Unassembled WGS sequence"/>
</dbReference>
<dbReference type="EMBL" id="AGQV01000010">
    <property type="protein sequence ID" value="EHH67333.1"/>
    <property type="molecule type" value="Genomic_DNA"/>
</dbReference>
<comment type="caution">
    <text evidence="1">The sequence shown here is derived from an EMBL/GenBank/DDBJ whole genome shotgun (WGS) entry which is preliminary data.</text>
</comment>
<gene>
    <name evidence="1" type="ORF">GMO_23270</name>
</gene>
<proteinExistence type="predicted"/>
<reference evidence="1 2" key="1">
    <citation type="submission" date="2011-10" db="EMBL/GenBank/DDBJ databases">
        <title>Genome sequence of Gluconobacter morbifer G707, isolated from Drosophila gut.</title>
        <authorList>
            <person name="Lee W.-J."/>
            <person name="Kim E.-K."/>
        </authorList>
    </citation>
    <scope>NUCLEOTIDE SEQUENCE [LARGE SCALE GENOMIC DNA]</scope>
    <source>
        <strain evidence="1 2">G707</strain>
    </source>
</reference>
<sequence length="42" mass="4773">MTGSRHVRIMSATGQLWSCLRGKHLPRSEFALIRLCLFANTL</sequence>